<organism evidence="2">
    <name type="scientific">Triticum urartu</name>
    <name type="common">Red wild einkorn</name>
    <name type="synonym">Crithodium urartu</name>
    <dbReference type="NCBI Taxonomy" id="4572"/>
    <lineage>
        <taxon>Eukaryota</taxon>
        <taxon>Viridiplantae</taxon>
        <taxon>Streptophyta</taxon>
        <taxon>Embryophyta</taxon>
        <taxon>Tracheophyta</taxon>
        <taxon>Spermatophyta</taxon>
        <taxon>Magnoliopsida</taxon>
        <taxon>Liliopsida</taxon>
        <taxon>Poales</taxon>
        <taxon>Poaceae</taxon>
        <taxon>BOP clade</taxon>
        <taxon>Pooideae</taxon>
        <taxon>Triticodae</taxon>
        <taxon>Triticeae</taxon>
        <taxon>Triticinae</taxon>
        <taxon>Triticum</taxon>
    </lineage>
</organism>
<gene>
    <name evidence="2" type="ORF">TRIUR3_32950</name>
</gene>
<feature type="compositionally biased region" description="Basic and acidic residues" evidence="1">
    <location>
        <begin position="1"/>
        <end position="11"/>
    </location>
</feature>
<sequence length="146" mass="15110">MRSRAEEKEGASRGVAGHRGSGGRGGSRRRRRCGDEVGVEEEVGDDGDVVTRCSGAAACVDGVGDGRGRGGAPVDATGNRRCRRLGAAPVGLGHVEVVDDVKEAVGQHKQLGKAVGHGHDEVVAALGQTRGMKRGAASYWGERREV</sequence>
<proteinExistence type="predicted"/>
<name>M8A3L7_TRIUA</name>
<evidence type="ECO:0000256" key="1">
    <source>
        <dbReference type="SAM" id="MobiDB-lite"/>
    </source>
</evidence>
<feature type="region of interest" description="Disordered" evidence="1">
    <location>
        <begin position="1"/>
        <end position="42"/>
    </location>
</feature>
<protein>
    <submittedName>
        <fullName evidence="2">Uncharacterized protein</fullName>
    </submittedName>
</protein>
<evidence type="ECO:0000313" key="2">
    <source>
        <dbReference type="EMBL" id="EMS66546.1"/>
    </source>
</evidence>
<dbReference type="EMBL" id="KD030492">
    <property type="protein sequence ID" value="EMS66546.1"/>
    <property type="molecule type" value="Genomic_DNA"/>
</dbReference>
<reference evidence="2" key="1">
    <citation type="journal article" date="2013" name="Nature">
        <title>Draft genome of the wheat A-genome progenitor Triticum urartu.</title>
        <authorList>
            <person name="Ling H.Q."/>
            <person name="Zhao S."/>
            <person name="Liu D."/>
            <person name="Wang J."/>
            <person name="Sun H."/>
            <person name="Zhang C."/>
            <person name="Fan H."/>
            <person name="Li D."/>
            <person name="Dong L."/>
            <person name="Tao Y."/>
            <person name="Gao C."/>
            <person name="Wu H."/>
            <person name="Li Y."/>
            <person name="Cui Y."/>
            <person name="Guo X."/>
            <person name="Zheng S."/>
            <person name="Wang B."/>
            <person name="Yu K."/>
            <person name="Liang Q."/>
            <person name="Yang W."/>
            <person name="Lou X."/>
            <person name="Chen J."/>
            <person name="Feng M."/>
            <person name="Jian J."/>
            <person name="Zhang X."/>
            <person name="Luo G."/>
            <person name="Jiang Y."/>
            <person name="Liu J."/>
            <person name="Wang Z."/>
            <person name="Sha Y."/>
            <person name="Zhang B."/>
            <person name="Wu H."/>
            <person name="Tang D."/>
            <person name="Shen Q."/>
            <person name="Xue P."/>
            <person name="Zou S."/>
            <person name="Wang X."/>
            <person name="Liu X."/>
            <person name="Wang F."/>
            <person name="Yang Y."/>
            <person name="An X."/>
            <person name="Dong Z."/>
            <person name="Zhang K."/>
            <person name="Zhang X."/>
            <person name="Luo M.C."/>
            <person name="Dvorak J."/>
            <person name="Tong Y."/>
            <person name="Wang J."/>
            <person name="Yang H."/>
            <person name="Li Z."/>
            <person name="Wang D."/>
            <person name="Zhang A."/>
            <person name="Wang J."/>
        </authorList>
    </citation>
    <scope>NUCLEOTIDE SEQUENCE</scope>
</reference>
<dbReference type="AlphaFoldDB" id="M8A3L7"/>
<accession>M8A3L7</accession>